<proteinExistence type="predicted"/>
<dbReference type="OrthoDB" id="1357763at2"/>
<dbReference type="InterPro" id="IPR001466">
    <property type="entry name" value="Beta-lactam-related"/>
</dbReference>
<evidence type="ECO:0000259" key="1">
    <source>
        <dbReference type="Pfam" id="PF00144"/>
    </source>
</evidence>
<dbReference type="PANTHER" id="PTHR43283:SF18">
    <property type="match status" value="1"/>
</dbReference>
<dbReference type="Gene3D" id="3.40.710.10">
    <property type="entry name" value="DD-peptidase/beta-lactamase superfamily"/>
    <property type="match status" value="1"/>
</dbReference>
<dbReference type="PANTHER" id="PTHR43283">
    <property type="entry name" value="BETA-LACTAMASE-RELATED"/>
    <property type="match status" value="1"/>
</dbReference>
<dbReference type="EMBL" id="LT838813">
    <property type="protein sequence ID" value="SMD45292.1"/>
    <property type="molecule type" value="Genomic_DNA"/>
</dbReference>
<sequence length="345" mass="39449">MKNISLLLCLFVLSLDSTYFQRNADLESISQIMSANKIPGISYTWLESGKKKESYALGIANNNNQPIDQETVFSAASLSKPIFAYIVFQLVEEGLFDLDTPLSTYFEYQDLIEESNYKLVTARMILSHTSGLPNWRKGELKFQYNPGERFRYSGEGFVWLQKVTEHLKEKSLEELAQEYVFHPLGMKRSSFVYLEEFDDNHSLSFKKNGKQIAKSKIKNPNAAASLQTTSYDYALFLEALLSGKRMNPYFQQLMFTPQVPVDPTDGKEQQIFWGLGVGIQVTSEGKQIFQWGDNYTFRGYFTANVEMGNAVIYFTNSENGLSPVRELVKLAIPDPQPVYDWLGYK</sequence>
<protein>
    <submittedName>
        <fullName evidence="2">CubicO group peptidase, beta-lactamase class C family</fullName>
    </submittedName>
</protein>
<dbReference type="InterPro" id="IPR050789">
    <property type="entry name" value="Diverse_Enzym_Activities"/>
</dbReference>
<accession>A0A1W2H998</accession>
<organism evidence="2 3">
    <name type="scientific">Aquiflexum balticum DSM 16537</name>
    <dbReference type="NCBI Taxonomy" id="758820"/>
    <lineage>
        <taxon>Bacteria</taxon>
        <taxon>Pseudomonadati</taxon>
        <taxon>Bacteroidota</taxon>
        <taxon>Cytophagia</taxon>
        <taxon>Cytophagales</taxon>
        <taxon>Cyclobacteriaceae</taxon>
        <taxon>Aquiflexum</taxon>
    </lineage>
</organism>
<reference evidence="3" key="1">
    <citation type="submission" date="2017-04" db="EMBL/GenBank/DDBJ databases">
        <authorList>
            <person name="Varghese N."/>
            <person name="Submissions S."/>
        </authorList>
    </citation>
    <scope>NUCLEOTIDE SEQUENCE [LARGE SCALE GENOMIC DNA]</scope>
    <source>
        <strain evidence="3">DSM 16537</strain>
    </source>
</reference>
<gene>
    <name evidence="2" type="ORF">SAMN00777080_3940</name>
</gene>
<dbReference type="InterPro" id="IPR012338">
    <property type="entry name" value="Beta-lactam/transpept-like"/>
</dbReference>
<keyword evidence="3" id="KW-1185">Reference proteome</keyword>
<evidence type="ECO:0000313" key="3">
    <source>
        <dbReference type="Proteomes" id="UP000192333"/>
    </source>
</evidence>
<dbReference type="Pfam" id="PF00144">
    <property type="entry name" value="Beta-lactamase"/>
    <property type="match status" value="1"/>
</dbReference>
<name>A0A1W2H998_9BACT</name>
<evidence type="ECO:0000313" key="2">
    <source>
        <dbReference type="EMBL" id="SMD45292.1"/>
    </source>
</evidence>
<dbReference type="SUPFAM" id="SSF56601">
    <property type="entry name" value="beta-lactamase/transpeptidase-like"/>
    <property type="match status" value="1"/>
</dbReference>
<dbReference type="AlphaFoldDB" id="A0A1W2H998"/>
<dbReference type="STRING" id="758820.SAMN00777080_3940"/>
<dbReference type="Proteomes" id="UP000192333">
    <property type="component" value="Chromosome I"/>
</dbReference>
<feature type="domain" description="Beta-lactamase-related" evidence="1">
    <location>
        <begin position="29"/>
        <end position="323"/>
    </location>
</feature>